<sequence>MNENLALRVFGIPELAKIICDLAQKCDNAKLLRVCHQLFQDVRPYVWESTDAVVSLIEMIPTSRVDRSIDEPFCPYVTLRFPTFLDFSRLNIYGPYIKRLHIPLIITVDEYHNWGSFLVSIQNADLLPNLEHLKLDIPSGLRKERIGVDRLNWMTTFMTASLQSVQILQDMPFDLFATHFNFSDSCVSLETTINILLDLSRKSPRLQDLAFFPQENFTQRFECPTHLIRKVGNIYPELIAALDHSSISSIHLTSMLLSRLHYLRKLTVTSFVLELKVFSTLSRLPYLESLSIRDITGIPPLYNARSELIAHLSEYSFPSLKNLHLFGLTWETCINLCKVEPLAKALRSTHPPVCYIPEHNQLLEFLNILVDHSSPITKLSLVVYRNNLIDEILSKKVLCSLHITHLTIAHLCRRGQILNWLSLLHEVPALESLRITNKHHAQALKLGELRLFATLLPRLTQLLTPLDFSTVLHLEDQDYTLTHLQSSSPFNLEVYYTPWHLNRGQLPETEFKLSVYVDDIARYLTMLWPKIGCTARRSKGDRVFEPPSDLNLLNDAIARYQV</sequence>
<evidence type="ECO:0000313" key="2">
    <source>
        <dbReference type="Proteomes" id="UP000059188"/>
    </source>
</evidence>
<proteinExistence type="predicted"/>
<evidence type="ECO:0000313" key="1">
    <source>
        <dbReference type="EMBL" id="CEL60307.1"/>
    </source>
</evidence>
<gene>
    <name evidence="1" type="ORF">RSOLAG1IB_09531</name>
</gene>
<dbReference type="Proteomes" id="UP000059188">
    <property type="component" value="Unassembled WGS sequence"/>
</dbReference>
<accession>A0A0B7FVU7</accession>
<protein>
    <submittedName>
        <fullName evidence="1">Uncharacterized protein</fullName>
    </submittedName>
</protein>
<organism evidence="1 2">
    <name type="scientific">Thanatephorus cucumeris (strain AG1-IB / isolate 7/3/14)</name>
    <name type="common">Lettuce bottom rot fungus</name>
    <name type="synonym">Rhizoctonia solani</name>
    <dbReference type="NCBI Taxonomy" id="1108050"/>
    <lineage>
        <taxon>Eukaryota</taxon>
        <taxon>Fungi</taxon>
        <taxon>Dikarya</taxon>
        <taxon>Basidiomycota</taxon>
        <taxon>Agaricomycotina</taxon>
        <taxon>Agaricomycetes</taxon>
        <taxon>Cantharellales</taxon>
        <taxon>Ceratobasidiaceae</taxon>
        <taxon>Rhizoctonia</taxon>
        <taxon>Rhizoctonia solani AG-1</taxon>
    </lineage>
</organism>
<name>A0A0B7FVU7_THACB</name>
<dbReference type="AlphaFoldDB" id="A0A0B7FVU7"/>
<keyword evidence="2" id="KW-1185">Reference proteome</keyword>
<dbReference type="EMBL" id="LN679144">
    <property type="protein sequence ID" value="CEL60307.1"/>
    <property type="molecule type" value="Genomic_DNA"/>
</dbReference>
<reference evidence="1 2" key="1">
    <citation type="submission" date="2014-11" db="EMBL/GenBank/DDBJ databases">
        <authorList>
            <person name="Wibberg Daniel"/>
        </authorList>
    </citation>
    <scope>NUCLEOTIDE SEQUENCE [LARGE SCALE GENOMIC DNA]</scope>
    <source>
        <strain evidence="1">Rhizoctonia solani AG1-IB 7/3/14</strain>
    </source>
</reference>